<protein>
    <submittedName>
        <fullName evidence="3">Acetyltransferase</fullName>
    </submittedName>
</protein>
<dbReference type="InterPro" id="IPR020019">
    <property type="entry name" value="AcTrfase_PglD-like"/>
</dbReference>
<comment type="similarity">
    <text evidence="1">Belongs to the transferase hexapeptide repeat family.</text>
</comment>
<dbReference type="InterPro" id="IPR011004">
    <property type="entry name" value="Trimer_LpxA-like_sf"/>
</dbReference>
<dbReference type="PANTHER" id="PTHR43300:SF7">
    <property type="entry name" value="UDP-N-ACETYLBACILLOSAMINE N-ACETYLTRANSFERASE"/>
    <property type="match status" value="1"/>
</dbReference>
<reference evidence="3" key="1">
    <citation type="submission" date="2023-07" db="EMBL/GenBank/DDBJ databases">
        <title>The genome sequence of Rhodocytophaga aerolata KACC 12507.</title>
        <authorList>
            <person name="Zhang X."/>
        </authorList>
    </citation>
    <scope>NUCLEOTIDE SEQUENCE</scope>
    <source>
        <strain evidence="3">KACC 12507</strain>
    </source>
</reference>
<proteinExistence type="inferred from homology"/>
<dbReference type="Gene3D" id="2.160.10.10">
    <property type="entry name" value="Hexapeptide repeat proteins"/>
    <property type="match status" value="1"/>
</dbReference>
<evidence type="ECO:0000259" key="2">
    <source>
        <dbReference type="Pfam" id="PF17836"/>
    </source>
</evidence>
<accession>A0ABT8R223</accession>
<dbReference type="Pfam" id="PF17836">
    <property type="entry name" value="PglD_N"/>
    <property type="match status" value="1"/>
</dbReference>
<feature type="domain" description="PglD N-terminal" evidence="2">
    <location>
        <begin position="2"/>
        <end position="73"/>
    </location>
</feature>
<gene>
    <name evidence="3" type="ORF">Q0590_07790</name>
</gene>
<dbReference type="PANTHER" id="PTHR43300">
    <property type="entry name" value="ACETYLTRANSFERASE"/>
    <property type="match status" value="1"/>
</dbReference>
<organism evidence="3 4">
    <name type="scientific">Rhodocytophaga aerolata</name>
    <dbReference type="NCBI Taxonomy" id="455078"/>
    <lineage>
        <taxon>Bacteria</taxon>
        <taxon>Pseudomonadati</taxon>
        <taxon>Bacteroidota</taxon>
        <taxon>Cytophagia</taxon>
        <taxon>Cytophagales</taxon>
        <taxon>Rhodocytophagaceae</taxon>
        <taxon>Rhodocytophaga</taxon>
    </lineage>
</organism>
<sequence length="202" mass="21266">MLLYGGSGHAKVVIDCLLASGLPVHGIFDDNPALSNLLNFPVLGLYKKDYLRSEEIIISIGNNIIRKKVAQQVEHLFGKAIHPSALLSTFASVSVGTAIFHNSVVQAGAFIGKHCIINTAASVDHDCELEDFVHISPHATLSGNVKVGEGTHIGAGATVIQGITIGKWCTVGAGAVVIRDVPDHATVVGVPAKIIKIKPELR</sequence>
<dbReference type="RefSeq" id="WP_302036949.1">
    <property type="nucleotide sequence ID" value="NZ_JAUKPO010000003.1"/>
</dbReference>
<dbReference type="Pfam" id="PF00132">
    <property type="entry name" value="Hexapep"/>
    <property type="match status" value="1"/>
</dbReference>
<comment type="caution">
    <text evidence="3">The sequence shown here is derived from an EMBL/GenBank/DDBJ whole genome shotgun (WGS) entry which is preliminary data.</text>
</comment>
<evidence type="ECO:0000256" key="1">
    <source>
        <dbReference type="ARBA" id="ARBA00007274"/>
    </source>
</evidence>
<dbReference type="InterPro" id="IPR050179">
    <property type="entry name" value="Trans_hexapeptide_repeat"/>
</dbReference>
<dbReference type="EMBL" id="JAUKPO010000003">
    <property type="protein sequence ID" value="MDO1446148.1"/>
    <property type="molecule type" value="Genomic_DNA"/>
</dbReference>
<dbReference type="Gene3D" id="3.40.50.20">
    <property type="match status" value="1"/>
</dbReference>
<dbReference type="Proteomes" id="UP001168528">
    <property type="component" value="Unassembled WGS sequence"/>
</dbReference>
<keyword evidence="4" id="KW-1185">Reference proteome</keyword>
<dbReference type="NCBIfam" id="TIGR03570">
    <property type="entry name" value="NeuD_NnaD"/>
    <property type="match status" value="1"/>
</dbReference>
<evidence type="ECO:0000313" key="4">
    <source>
        <dbReference type="Proteomes" id="UP001168528"/>
    </source>
</evidence>
<evidence type="ECO:0000313" key="3">
    <source>
        <dbReference type="EMBL" id="MDO1446148.1"/>
    </source>
</evidence>
<dbReference type="SUPFAM" id="SSF51161">
    <property type="entry name" value="Trimeric LpxA-like enzymes"/>
    <property type="match status" value="1"/>
</dbReference>
<dbReference type="CDD" id="cd03360">
    <property type="entry name" value="LbH_AT_putative"/>
    <property type="match status" value="1"/>
</dbReference>
<dbReference type="InterPro" id="IPR001451">
    <property type="entry name" value="Hexapep"/>
</dbReference>
<dbReference type="InterPro" id="IPR041561">
    <property type="entry name" value="PglD_N"/>
</dbReference>
<name>A0ABT8R223_9BACT</name>